<protein>
    <recommendedName>
        <fullName evidence="4">Secreted protein</fullName>
    </recommendedName>
</protein>
<keyword evidence="3" id="KW-1185">Reference proteome</keyword>
<reference evidence="2" key="2">
    <citation type="submission" date="2023-06" db="EMBL/GenBank/DDBJ databases">
        <authorList>
            <consortium name="Lawrence Berkeley National Laboratory"/>
            <person name="Haridas S."/>
            <person name="Hensen N."/>
            <person name="Bonometti L."/>
            <person name="Westerberg I."/>
            <person name="Brannstrom I.O."/>
            <person name="Guillou S."/>
            <person name="Cros-Aarteil S."/>
            <person name="Calhoun S."/>
            <person name="Kuo A."/>
            <person name="Mondo S."/>
            <person name="Pangilinan J."/>
            <person name="Riley R."/>
            <person name="Labutti K."/>
            <person name="Andreopoulos B."/>
            <person name="Lipzen A."/>
            <person name="Chen C."/>
            <person name="Yanf M."/>
            <person name="Daum C."/>
            <person name="Ng V."/>
            <person name="Clum A."/>
            <person name="Steindorff A."/>
            <person name="Ohm R."/>
            <person name="Martin F."/>
            <person name="Silar P."/>
            <person name="Natvig D."/>
            <person name="Lalanne C."/>
            <person name="Gautier V."/>
            <person name="Ament-Velasquez S.L."/>
            <person name="Kruys A."/>
            <person name="Hutchinson M.I."/>
            <person name="Powell A.J."/>
            <person name="Barry K."/>
            <person name="Miller A.N."/>
            <person name="Grigoriev I.V."/>
            <person name="Debuchy R."/>
            <person name="Gladieux P."/>
            <person name="Thoren M.H."/>
            <person name="Johannesson H."/>
        </authorList>
    </citation>
    <scope>NUCLEOTIDE SEQUENCE</scope>
    <source>
        <strain evidence="2">SMH4131-1</strain>
    </source>
</reference>
<evidence type="ECO:0008006" key="4">
    <source>
        <dbReference type="Google" id="ProtNLM"/>
    </source>
</evidence>
<comment type="caution">
    <text evidence="2">The sequence shown here is derived from an EMBL/GenBank/DDBJ whole genome shotgun (WGS) entry which is preliminary data.</text>
</comment>
<feature type="signal peptide" evidence="1">
    <location>
        <begin position="1"/>
        <end position="22"/>
    </location>
</feature>
<feature type="non-terminal residue" evidence="2">
    <location>
        <position position="110"/>
    </location>
</feature>
<evidence type="ECO:0000313" key="3">
    <source>
        <dbReference type="Proteomes" id="UP001286456"/>
    </source>
</evidence>
<evidence type="ECO:0000256" key="1">
    <source>
        <dbReference type="SAM" id="SignalP"/>
    </source>
</evidence>
<dbReference type="AlphaFoldDB" id="A0AAE0J5W7"/>
<dbReference type="EMBL" id="JAUEPO010000001">
    <property type="protein sequence ID" value="KAK3336786.1"/>
    <property type="molecule type" value="Genomic_DNA"/>
</dbReference>
<accession>A0AAE0J5W7</accession>
<evidence type="ECO:0000313" key="2">
    <source>
        <dbReference type="EMBL" id="KAK3336786.1"/>
    </source>
</evidence>
<reference evidence="2" key="1">
    <citation type="journal article" date="2023" name="Mol. Phylogenet. Evol.">
        <title>Genome-scale phylogeny and comparative genomics of the fungal order Sordariales.</title>
        <authorList>
            <person name="Hensen N."/>
            <person name="Bonometti L."/>
            <person name="Westerberg I."/>
            <person name="Brannstrom I.O."/>
            <person name="Guillou S."/>
            <person name="Cros-Aarteil S."/>
            <person name="Calhoun S."/>
            <person name="Haridas S."/>
            <person name="Kuo A."/>
            <person name="Mondo S."/>
            <person name="Pangilinan J."/>
            <person name="Riley R."/>
            <person name="LaButti K."/>
            <person name="Andreopoulos B."/>
            <person name="Lipzen A."/>
            <person name="Chen C."/>
            <person name="Yan M."/>
            <person name="Daum C."/>
            <person name="Ng V."/>
            <person name="Clum A."/>
            <person name="Steindorff A."/>
            <person name="Ohm R.A."/>
            <person name="Martin F."/>
            <person name="Silar P."/>
            <person name="Natvig D.O."/>
            <person name="Lalanne C."/>
            <person name="Gautier V."/>
            <person name="Ament-Velasquez S.L."/>
            <person name="Kruys A."/>
            <person name="Hutchinson M.I."/>
            <person name="Powell A.J."/>
            <person name="Barry K."/>
            <person name="Miller A.N."/>
            <person name="Grigoriev I.V."/>
            <person name="Debuchy R."/>
            <person name="Gladieux P."/>
            <person name="Hiltunen Thoren M."/>
            <person name="Johannesson H."/>
        </authorList>
    </citation>
    <scope>NUCLEOTIDE SEQUENCE</scope>
    <source>
        <strain evidence="2">SMH4131-1</strain>
    </source>
</reference>
<proteinExistence type="predicted"/>
<organism evidence="2 3">
    <name type="scientific">Cercophora scortea</name>
    <dbReference type="NCBI Taxonomy" id="314031"/>
    <lineage>
        <taxon>Eukaryota</taxon>
        <taxon>Fungi</taxon>
        <taxon>Dikarya</taxon>
        <taxon>Ascomycota</taxon>
        <taxon>Pezizomycotina</taxon>
        <taxon>Sordariomycetes</taxon>
        <taxon>Sordariomycetidae</taxon>
        <taxon>Sordariales</taxon>
        <taxon>Lasiosphaeriaceae</taxon>
        <taxon>Cercophora</taxon>
    </lineage>
</organism>
<gene>
    <name evidence="2" type="ORF">B0T19DRAFT_410560</name>
</gene>
<dbReference type="Proteomes" id="UP001286456">
    <property type="component" value="Unassembled WGS sequence"/>
</dbReference>
<sequence length="110" mass="12622">MAWPGLVMYVFTNLLAWDLSSSLRYQTDNQLPGNLREKRKKTSTISPRYSPTVSSFRFVFFFFGLPSPPPFSSPFICAGALPIHSFLIHSTTSKSRNALPTRTYRRARRM</sequence>
<keyword evidence="1" id="KW-0732">Signal</keyword>
<feature type="chain" id="PRO_5042138208" description="Secreted protein" evidence="1">
    <location>
        <begin position="23"/>
        <end position="110"/>
    </location>
</feature>
<name>A0AAE0J5W7_9PEZI</name>